<dbReference type="EMBL" id="QKTW01000003">
    <property type="protein sequence ID" value="PZF74410.1"/>
    <property type="molecule type" value="Genomic_DNA"/>
</dbReference>
<keyword evidence="2" id="KW-1185">Reference proteome</keyword>
<dbReference type="Gene3D" id="2.60.40.1120">
    <property type="entry name" value="Carboxypeptidase-like, regulatory domain"/>
    <property type="match status" value="1"/>
</dbReference>
<dbReference type="AlphaFoldDB" id="A0A2W2APS9"/>
<dbReference type="RefSeq" id="WP_110997248.1">
    <property type="nucleotide sequence ID" value="NZ_QKTW01000003.1"/>
</dbReference>
<name>A0A2W2APS9_9BACT</name>
<protein>
    <recommendedName>
        <fullName evidence="3">Carboxypeptidase-like regulatory domain-containing protein</fullName>
    </recommendedName>
</protein>
<dbReference type="OrthoDB" id="7432683at2"/>
<evidence type="ECO:0008006" key="3">
    <source>
        <dbReference type="Google" id="ProtNLM"/>
    </source>
</evidence>
<organism evidence="1 2">
    <name type="scientific">Taibaiella soli</name>
    <dbReference type="NCBI Taxonomy" id="1649169"/>
    <lineage>
        <taxon>Bacteria</taxon>
        <taxon>Pseudomonadati</taxon>
        <taxon>Bacteroidota</taxon>
        <taxon>Chitinophagia</taxon>
        <taxon>Chitinophagales</taxon>
        <taxon>Chitinophagaceae</taxon>
        <taxon>Taibaiella</taxon>
    </lineage>
</organism>
<gene>
    <name evidence="1" type="ORF">DN068_02190</name>
</gene>
<reference evidence="1 2" key="1">
    <citation type="submission" date="2018-06" db="EMBL/GenBank/DDBJ databases">
        <title>Mucibacter soli gen. nov., sp. nov., a new member of the family Chitinophagaceae producing mucin.</title>
        <authorList>
            <person name="Kim M.-K."/>
            <person name="Park S."/>
            <person name="Kim T.-S."/>
            <person name="Joung Y."/>
            <person name="Han J.-H."/>
            <person name="Kim S.B."/>
        </authorList>
    </citation>
    <scope>NUCLEOTIDE SEQUENCE [LARGE SCALE GENOMIC DNA]</scope>
    <source>
        <strain evidence="1 2">R1-15</strain>
    </source>
</reference>
<sequence length="245" mass="27659">MKRQTNFRLSVPEPCTQDWDAMTPDAKGHFCAHCQKSVIDFTTWSDADLYAFLSKNIQSVCGRFQADQLNRAIQLPTQKPTRLYRIAIALGLGLIFTQLSTTHARPKPPLMEQNVFTQQNDTTGIDSFIIKGTVLDATKQPAINAVVNVKQYDKIIGNNVTDIDGNFEILFPHISDTTNILLQVQYMGHLPVTVPFDQSKTKLSISLEMGKRPIMGVFYMRPLVNNQHPGPNSTFTREQIKNMPY</sequence>
<comment type="caution">
    <text evidence="1">The sequence shown here is derived from an EMBL/GenBank/DDBJ whole genome shotgun (WGS) entry which is preliminary data.</text>
</comment>
<accession>A0A2W2APS9</accession>
<evidence type="ECO:0000313" key="2">
    <source>
        <dbReference type="Proteomes" id="UP000248745"/>
    </source>
</evidence>
<dbReference type="Proteomes" id="UP000248745">
    <property type="component" value="Unassembled WGS sequence"/>
</dbReference>
<proteinExistence type="predicted"/>
<dbReference type="InterPro" id="IPR008969">
    <property type="entry name" value="CarboxyPept-like_regulatory"/>
</dbReference>
<evidence type="ECO:0000313" key="1">
    <source>
        <dbReference type="EMBL" id="PZF74410.1"/>
    </source>
</evidence>
<dbReference type="SUPFAM" id="SSF49464">
    <property type="entry name" value="Carboxypeptidase regulatory domain-like"/>
    <property type="match status" value="1"/>
</dbReference>